<gene>
    <name evidence="3" type="ORF">NLS_LOCUS4649</name>
</gene>
<feature type="transmembrane region" description="Helical" evidence="2">
    <location>
        <begin position="109"/>
        <end position="135"/>
    </location>
</feature>
<evidence type="ECO:0000313" key="4">
    <source>
        <dbReference type="Proteomes" id="UP000277928"/>
    </source>
</evidence>
<proteinExistence type="predicted"/>
<dbReference type="AlphaFoldDB" id="A0A3P6UQR7"/>
<organism evidence="3 4">
    <name type="scientific">Litomosoides sigmodontis</name>
    <name type="common">Filarial nematode worm</name>
    <dbReference type="NCBI Taxonomy" id="42156"/>
    <lineage>
        <taxon>Eukaryota</taxon>
        <taxon>Metazoa</taxon>
        <taxon>Ecdysozoa</taxon>
        <taxon>Nematoda</taxon>
        <taxon>Chromadorea</taxon>
        <taxon>Rhabditida</taxon>
        <taxon>Spirurina</taxon>
        <taxon>Spiruromorpha</taxon>
        <taxon>Filarioidea</taxon>
        <taxon>Onchocercidae</taxon>
        <taxon>Litomosoides</taxon>
    </lineage>
</organism>
<evidence type="ECO:0000256" key="1">
    <source>
        <dbReference type="SAM" id="MobiDB-lite"/>
    </source>
</evidence>
<keyword evidence="2" id="KW-0812">Transmembrane</keyword>
<protein>
    <submittedName>
        <fullName evidence="3">Uncharacterized protein</fullName>
    </submittedName>
</protein>
<feature type="transmembrane region" description="Helical" evidence="2">
    <location>
        <begin position="27"/>
        <end position="49"/>
    </location>
</feature>
<feature type="region of interest" description="Disordered" evidence="1">
    <location>
        <begin position="172"/>
        <end position="198"/>
    </location>
</feature>
<feature type="transmembrane region" description="Helical" evidence="2">
    <location>
        <begin position="69"/>
        <end position="88"/>
    </location>
</feature>
<sequence>MMNREASADESAVDEPRYFCYKAYIKLVWVISELFLYGLAPLSALLALIHADFEWLFPSYAMRALFPSFTLVLPVLFTIFSYILYWLIDLVIDVQQVSDNLLDMEVWKRCVWASVMLISNIYSVLLAVLVLQLIYYQHCAVIEEQVMHEQQNINEEGARYLRYRRQHPRQFINQPPNAGIQQNREDLNNNQADVENVQ</sequence>
<evidence type="ECO:0000313" key="3">
    <source>
        <dbReference type="EMBL" id="VDK79771.1"/>
    </source>
</evidence>
<keyword evidence="2" id="KW-0472">Membrane</keyword>
<name>A0A3P6UQR7_LITSI</name>
<keyword evidence="2" id="KW-1133">Transmembrane helix</keyword>
<evidence type="ECO:0000256" key="2">
    <source>
        <dbReference type="SAM" id="Phobius"/>
    </source>
</evidence>
<accession>A0A3P6UQR7</accession>
<reference evidence="3 4" key="1">
    <citation type="submission" date="2018-08" db="EMBL/GenBank/DDBJ databases">
        <authorList>
            <person name="Laetsch R D."/>
            <person name="Stevens L."/>
            <person name="Kumar S."/>
            <person name="Blaxter L. M."/>
        </authorList>
    </citation>
    <scope>NUCLEOTIDE SEQUENCE [LARGE SCALE GENOMIC DNA]</scope>
</reference>
<keyword evidence="4" id="KW-1185">Reference proteome</keyword>
<dbReference type="OrthoDB" id="5845579at2759"/>
<dbReference type="OMA" id="KRCIWAS"/>
<dbReference type="EMBL" id="UYRX01000308">
    <property type="protein sequence ID" value="VDK79771.1"/>
    <property type="molecule type" value="Genomic_DNA"/>
</dbReference>
<dbReference type="Proteomes" id="UP000277928">
    <property type="component" value="Unassembled WGS sequence"/>
</dbReference>